<keyword evidence="3" id="KW-1185">Reference proteome</keyword>
<organismHost>
    <name type="scientific">Bacillus subtilis</name>
    <dbReference type="NCBI Taxonomy" id="1423"/>
</organismHost>
<sequence>MSRIGQVCEAFRENHWEPATIISENGSLSVTVRYEDGETEELISNLVRNSELGHPEVKKEETTQQPEKGEGMAEPKIEGTCLDHFRWYNTITEKRPDNSKLFPVVSALMAVQYDKEGTYGSSWVGKGEHRGIMPNIDRKYDRLDTMTANEIEGKAKTLAQLESSFDSMNSNEKEAATAESKIDAVADLANYCLLYMTFIKDNFPKMYNAWFEKNVPQYLRDKFPRL</sequence>
<dbReference type="RefSeq" id="YP_002300415.1">
    <property type="nucleotide sequence ID" value="NC_011421.1"/>
</dbReference>
<feature type="region of interest" description="Disordered" evidence="1">
    <location>
        <begin position="48"/>
        <end position="73"/>
    </location>
</feature>
<dbReference type="Proteomes" id="UP000001590">
    <property type="component" value="Segment"/>
</dbReference>
<reference evidence="2 3" key="1">
    <citation type="journal article" date="2009" name="J. Mol. Biol.">
        <title>The genome of Bacillus subtilis bacteriophage SPO1.</title>
        <authorList>
            <person name="Stewart C.R."/>
            <person name="Casjens S.R."/>
            <person name="Cresawn S.G."/>
            <person name="Houtz J.M."/>
            <person name="Smith A.L."/>
            <person name="Ford M.E."/>
            <person name="Peebles C.L."/>
            <person name="Hatfull G.F."/>
            <person name="Hendrix R.W."/>
            <person name="Huang W.M."/>
            <person name="Pedulla M.L."/>
        </authorList>
    </citation>
    <scope>NUCLEOTIDE SEQUENCE [LARGE SCALE GENOMIC DNA]</scope>
</reference>
<dbReference type="GeneID" id="7009133"/>
<evidence type="ECO:0000313" key="2">
    <source>
        <dbReference type="EMBL" id="ACI91044.1"/>
    </source>
</evidence>
<organism evidence="2 3">
    <name type="scientific">Bacillus phage SP01</name>
    <name type="common">Bacteriophage SP01</name>
    <dbReference type="NCBI Taxonomy" id="2884427"/>
    <lineage>
        <taxon>Viruses</taxon>
        <taxon>Duplodnaviria</taxon>
        <taxon>Heunggongvirae</taxon>
        <taxon>Uroviricota</taxon>
        <taxon>Caudoviricetes</taxon>
        <taxon>Herelleviridae</taxon>
        <taxon>Spounavirinae</taxon>
        <taxon>Okubovirus</taxon>
        <taxon>Okubovirus SPO1</taxon>
    </lineage>
</organism>
<accession>B6V2J5</accession>
<gene>
    <name evidence="2" type="primary">30</name>
    <name evidence="2" type="ORF">SPO1_144</name>
</gene>
<dbReference type="KEGG" id="vg:7009133"/>
<dbReference type="EMBL" id="FJ230960">
    <property type="protein sequence ID" value="ACI91044.1"/>
    <property type="molecule type" value="Genomic_DNA"/>
</dbReference>
<name>B6V2J5_BPSP1</name>
<dbReference type="CDD" id="cd04508">
    <property type="entry name" value="Tudor_SF"/>
    <property type="match status" value="1"/>
</dbReference>
<protein>
    <submittedName>
        <fullName evidence="2">Gp30</fullName>
    </submittedName>
</protein>
<feature type="compositionally biased region" description="Basic and acidic residues" evidence="1">
    <location>
        <begin position="51"/>
        <end position="73"/>
    </location>
</feature>
<evidence type="ECO:0000256" key="1">
    <source>
        <dbReference type="SAM" id="MobiDB-lite"/>
    </source>
</evidence>
<proteinExistence type="predicted"/>
<evidence type="ECO:0000313" key="3">
    <source>
        <dbReference type="Proteomes" id="UP000001590"/>
    </source>
</evidence>